<organism evidence="17">
    <name type="scientific">Soboliphyme baturini</name>
    <dbReference type="NCBI Taxonomy" id="241478"/>
    <lineage>
        <taxon>Eukaryota</taxon>
        <taxon>Metazoa</taxon>
        <taxon>Ecdysozoa</taxon>
        <taxon>Nematoda</taxon>
        <taxon>Enoplea</taxon>
        <taxon>Dorylaimia</taxon>
        <taxon>Dioctophymatida</taxon>
        <taxon>Dioctophymatoidea</taxon>
        <taxon>Soboliphymatidae</taxon>
        <taxon>Soboliphyme</taxon>
    </lineage>
</organism>
<evidence type="ECO:0000313" key="16">
    <source>
        <dbReference type="Proteomes" id="UP000270296"/>
    </source>
</evidence>
<dbReference type="EMBL" id="UZAM01016790">
    <property type="protein sequence ID" value="VDP44781.1"/>
    <property type="molecule type" value="Genomic_DNA"/>
</dbReference>
<proteinExistence type="predicted"/>
<dbReference type="PANTHER" id="PTHR13036:SF0">
    <property type="entry name" value="CHITOBIOSYLDIPHOSPHODOLICHOL BETA-MANNOSYLTRANSFERASE"/>
    <property type="match status" value="1"/>
</dbReference>
<reference evidence="15 16" key="2">
    <citation type="submission" date="2018-11" db="EMBL/GenBank/DDBJ databases">
        <authorList>
            <consortium name="Pathogen Informatics"/>
        </authorList>
    </citation>
    <scope>NUCLEOTIDE SEQUENCE [LARGE SCALE GENOMIC DNA]</scope>
</reference>
<name>A0A183J819_9BILA</name>
<dbReference type="AlphaFoldDB" id="A0A183J819"/>
<protein>
    <recommendedName>
        <fullName evidence="10">Beta-1,4-mannosyltransferase</fullName>
    </recommendedName>
    <alternativeName>
        <fullName evidence="11">GDP-Man:GlcNAc2-PP-dolichol mannosyltransferase</fullName>
    </alternativeName>
    <alternativeName>
        <fullName evidence="9">GDP-mannose-dolichol diphosphochitobiose mannosyltransferase</fullName>
    </alternativeName>
</protein>
<evidence type="ECO:0000256" key="12">
    <source>
        <dbReference type="ARBA" id="ARBA00045071"/>
    </source>
</evidence>
<dbReference type="GO" id="GO:0005789">
    <property type="term" value="C:endoplasmic reticulum membrane"/>
    <property type="evidence" value="ECO:0007669"/>
    <property type="project" value="UniProtKB-SubCell"/>
</dbReference>
<dbReference type="GO" id="GO:0000030">
    <property type="term" value="F:mannosyltransferase activity"/>
    <property type="evidence" value="ECO:0007669"/>
    <property type="project" value="InterPro"/>
</dbReference>
<keyword evidence="5 13" id="KW-0812">Transmembrane</keyword>
<evidence type="ECO:0000259" key="14">
    <source>
        <dbReference type="Pfam" id="PF00534"/>
    </source>
</evidence>
<evidence type="ECO:0000256" key="8">
    <source>
        <dbReference type="ARBA" id="ARBA00023136"/>
    </source>
</evidence>
<keyword evidence="8 13" id="KW-0472">Membrane</keyword>
<evidence type="ECO:0000256" key="10">
    <source>
        <dbReference type="ARBA" id="ARBA00031566"/>
    </source>
</evidence>
<evidence type="ECO:0000313" key="17">
    <source>
        <dbReference type="WBParaSite" id="SBAD_0001241701-mRNA-1"/>
    </source>
</evidence>
<dbReference type="InterPro" id="IPR026051">
    <property type="entry name" value="ALG1-like"/>
</dbReference>
<dbReference type="OrthoDB" id="614844at2759"/>
<feature type="transmembrane region" description="Helical" evidence="13">
    <location>
        <begin position="62"/>
        <end position="86"/>
    </location>
</feature>
<dbReference type="Proteomes" id="UP000270296">
    <property type="component" value="Unassembled WGS sequence"/>
</dbReference>
<evidence type="ECO:0000256" key="5">
    <source>
        <dbReference type="ARBA" id="ARBA00022692"/>
    </source>
</evidence>
<dbReference type="InterPro" id="IPR001296">
    <property type="entry name" value="Glyco_trans_1"/>
</dbReference>
<dbReference type="WBParaSite" id="SBAD_0001241701-mRNA-1">
    <property type="protein sequence ID" value="SBAD_0001241701-mRNA-1"/>
    <property type="gene ID" value="SBAD_0001241701"/>
</dbReference>
<keyword evidence="4" id="KW-0808">Transferase</keyword>
<dbReference type="Gene3D" id="3.40.50.2000">
    <property type="entry name" value="Glycogen Phosphorylase B"/>
    <property type="match status" value="1"/>
</dbReference>
<evidence type="ECO:0000256" key="4">
    <source>
        <dbReference type="ARBA" id="ARBA00022679"/>
    </source>
</evidence>
<reference evidence="17" key="1">
    <citation type="submission" date="2016-06" db="UniProtKB">
        <authorList>
            <consortium name="WormBaseParasite"/>
        </authorList>
    </citation>
    <scope>IDENTIFICATION</scope>
</reference>
<evidence type="ECO:0000256" key="1">
    <source>
        <dbReference type="ARBA" id="ARBA00004389"/>
    </source>
</evidence>
<evidence type="ECO:0000256" key="2">
    <source>
        <dbReference type="ARBA" id="ARBA00004922"/>
    </source>
</evidence>
<evidence type="ECO:0000256" key="11">
    <source>
        <dbReference type="ARBA" id="ARBA00033088"/>
    </source>
</evidence>
<evidence type="ECO:0000313" key="15">
    <source>
        <dbReference type="EMBL" id="VDP44781.1"/>
    </source>
</evidence>
<sequence>MRCCIVVLGDVGRNPRMQYHALSLAQNSVCVDFIGYYGTAPHKKLLSHPLVTFRYLTPAPTLWPGIGLVVKLFWQIFSLFFALICVSRPDFLLVQNPPGLPALMVCFLVSKIRCFKFLIDWHNYTWSIFGLRWGKESFFVKLVKQYEVFFGQMSDGGLCVTNAMRQDLRFHHINAITFYDRPFDAFRSMGKDDQHRFLVKIGQSYPQFRDLSVTDRAVVNVSKVAIGRRCLVVTSTSWTPDENFDLLLGALRLYNEILVSGEVKRLPNLLVAVTGKGPLKSHYEQVFASLHLECVEIVTLWLNAEDYPKLLACADLGICLHYSSSGMDLPMKVVDMFGCGLPVLAISYDCIAELVESTKNGYLFDSAESL</sequence>
<evidence type="ECO:0000256" key="3">
    <source>
        <dbReference type="ARBA" id="ARBA00022676"/>
    </source>
</evidence>
<keyword evidence="3" id="KW-0328">Glycosyltransferase</keyword>
<comment type="catalytic activity">
    <reaction evidence="12">
        <text>an N,N'-diacetylchitobiosyl-diphospho-di-trans,poly-cis-dolichol + GDP-alpha-D-mannose = a beta-D-Man-(1-&gt;4)-beta-D-GlcNAc-(1-&gt;4)-alpha-D-GlcNAc-diphospho-di-trans,poly-cis-dolichol + GDP + H(+)</text>
        <dbReference type="Rhea" id="RHEA:13865"/>
        <dbReference type="Rhea" id="RHEA-COMP:19510"/>
        <dbReference type="Rhea" id="RHEA-COMP:19511"/>
        <dbReference type="ChEBI" id="CHEBI:15378"/>
        <dbReference type="ChEBI" id="CHEBI:57269"/>
        <dbReference type="ChEBI" id="CHEBI:57527"/>
        <dbReference type="ChEBI" id="CHEBI:58189"/>
        <dbReference type="ChEBI" id="CHEBI:58472"/>
        <dbReference type="EC" id="2.4.1.142"/>
    </reaction>
    <physiologicalReaction direction="left-to-right" evidence="12">
        <dbReference type="Rhea" id="RHEA:13866"/>
    </physiologicalReaction>
</comment>
<evidence type="ECO:0000256" key="7">
    <source>
        <dbReference type="ARBA" id="ARBA00022989"/>
    </source>
</evidence>
<dbReference type="PANTHER" id="PTHR13036">
    <property type="entry name" value="BETA1,4 MANNOSYLTRANSFERASE"/>
    <property type="match status" value="1"/>
</dbReference>
<evidence type="ECO:0000256" key="13">
    <source>
        <dbReference type="SAM" id="Phobius"/>
    </source>
</evidence>
<evidence type="ECO:0000256" key="9">
    <source>
        <dbReference type="ARBA" id="ARBA00031434"/>
    </source>
</evidence>
<evidence type="ECO:0000256" key="6">
    <source>
        <dbReference type="ARBA" id="ARBA00022824"/>
    </source>
</evidence>
<dbReference type="SUPFAM" id="SSF53756">
    <property type="entry name" value="UDP-Glycosyltransferase/glycogen phosphorylase"/>
    <property type="match status" value="1"/>
</dbReference>
<keyword evidence="6" id="KW-0256">Endoplasmic reticulum</keyword>
<comment type="subcellular location">
    <subcellularLocation>
        <location evidence="1">Endoplasmic reticulum membrane</location>
        <topology evidence="1">Single-pass membrane protein</topology>
    </subcellularLocation>
</comment>
<feature type="domain" description="Glycosyl transferase family 1" evidence="14">
    <location>
        <begin position="235"/>
        <end position="367"/>
    </location>
</feature>
<comment type="pathway">
    <text evidence="2">Protein modification; protein glycosylation.</text>
</comment>
<keyword evidence="16" id="KW-1185">Reference proteome</keyword>
<keyword evidence="7 13" id="KW-1133">Transmembrane helix</keyword>
<accession>A0A183J819</accession>
<gene>
    <name evidence="15" type="ORF">SBAD_LOCUS12017</name>
</gene>
<dbReference type="Pfam" id="PF00534">
    <property type="entry name" value="Glycos_transf_1"/>
    <property type="match status" value="1"/>
</dbReference>